<organism evidence="1 2">
    <name type="scientific">Hibiscus sabdariffa</name>
    <name type="common">roselle</name>
    <dbReference type="NCBI Taxonomy" id="183260"/>
    <lineage>
        <taxon>Eukaryota</taxon>
        <taxon>Viridiplantae</taxon>
        <taxon>Streptophyta</taxon>
        <taxon>Embryophyta</taxon>
        <taxon>Tracheophyta</taxon>
        <taxon>Spermatophyta</taxon>
        <taxon>Magnoliopsida</taxon>
        <taxon>eudicotyledons</taxon>
        <taxon>Gunneridae</taxon>
        <taxon>Pentapetalae</taxon>
        <taxon>rosids</taxon>
        <taxon>malvids</taxon>
        <taxon>Malvales</taxon>
        <taxon>Malvaceae</taxon>
        <taxon>Malvoideae</taxon>
        <taxon>Hibiscus</taxon>
    </lineage>
</organism>
<protein>
    <submittedName>
        <fullName evidence="1">Uncharacterized protein</fullName>
    </submittedName>
</protein>
<evidence type="ECO:0000313" key="2">
    <source>
        <dbReference type="Proteomes" id="UP001472677"/>
    </source>
</evidence>
<dbReference type="EMBL" id="JBBPBM010000006">
    <property type="protein sequence ID" value="KAK8579175.1"/>
    <property type="molecule type" value="Genomic_DNA"/>
</dbReference>
<sequence length="154" mass="16023">MGEAIQSEAGPWHIQNKLLVLRNVQGPIKVWKQKAPIISQGTASSSVIRTETDKVANHSLVVEQSVNNVTGNVSDGNTSLEELSSAVPTVDNEGSIIVGASIVDDLAVDSVGEAIVESVISVVLGSESELQGAVITDDLAPEGLQSHSITVEEA</sequence>
<accession>A0ABR2FE45</accession>
<reference evidence="1 2" key="1">
    <citation type="journal article" date="2024" name="G3 (Bethesda)">
        <title>Genome assembly of Hibiscus sabdariffa L. provides insights into metabolisms of medicinal natural products.</title>
        <authorList>
            <person name="Kim T."/>
        </authorList>
    </citation>
    <scope>NUCLEOTIDE SEQUENCE [LARGE SCALE GENOMIC DNA]</scope>
    <source>
        <strain evidence="1">TK-2024</strain>
        <tissue evidence="1">Old leaves</tissue>
    </source>
</reference>
<name>A0ABR2FE45_9ROSI</name>
<comment type="caution">
    <text evidence="1">The sequence shown here is derived from an EMBL/GenBank/DDBJ whole genome shotgun (WGS) entry which is preliminary data.</text>
</comment>
<proteinExistence type="predicted"/>
<dbReference type="Proteomes" id="UP001472677">
    <property type="component" value="Unassembled WGS sequence"/>
</dbReference>
<keyword evidence="2" id="KW-1185">Reference proteome</keyword>
<gene>
    <name evidence="1" type="ORF">V6N12_069504</name>
</gene>
<evidence type="ECO:0000313" key="1">
    <source>
        <dbReference type="EMBL" id="KAK8579175.1"/>
    </source>
</evidence>